<dbReference type="Gene3D" id="3.30.1360.200">
    <property type="match status" value="1"/>
</dbReference>
<dbReference type="RefSeq" id="WP_310029200.1">
    <property type="nucleotide sequence ID" value="NZ_JAVDRL010000002.1"/>
</dbReference>
<sequence length="164" mass="17169">MVANKPVALTALIALSAFWFGAIDAPALAQDQDKIAATSEMHCPAGGAFSIAGETFGPGDLTEVETQFSDLGMPLVQIELSDQGRARFVALQDGQVGDRLPICLDGVLLSAPYLAEPITGSSLQIAGGMTVLDTRDLARRIREQLGLKDKAPSGAPDHPVKPTD</sequence>
<accession>A0ABU1MUT8</accession>
<dbReference type="InterPro" id="IPR054384">
    <property type="entry name" value="SecDF_P1_head"/>
</dbReference>
<protein>
    <recommendedName>
        <fullName evidence="3">SecDF P1 head subdomain domain-containing protein</fullName>
    </recommendedName>
</protein>
<evidence type="ECO:0000259" key="3">
    <source>
        <dbReference type="Pfam" id="PF22599"/>
    </source>
</evidence>
<evidence type="ECO:0000256" key="1">
    <source>
        <dbReference type="SAM" id="MobiDB-lite"/>
    </source>
</evidence>
<evidence type="ECO:0000313" key="5">
    <source>
        <dbReference type="Proteomes" id="UP001262754"/>
    </source>
</evidence>
<organism evidence="4 5">
    <name type="scientific">Caulobacter rhizosphaerae</name>
    <dbReference type="NCBI Taxonomy" id="2010972"/>
    <lineage>
        <taxon>Bacteria</taxon>
        <taxon>Pseudomonadati</taxon>
        <taxon>Pseudomonadota</taxon>
        <taxon>Alphaproteobacteria</taxon>
        <taxon>Caulobacterales</taxon>
        <taxon>Caulobacteraceae</taxon>
        <taxon>Caulobacter</taxon>
    </lineage>
</organism>
<evidence type="ECO:0000256" key="2">
    <source>
        <dbReference type="SAM" id="SignalP"/>
    </source>
</evidence>
<feature type="signal peptide" evidence="2">
    <location>
        <begin position="1"/>
        <end position="29"/>
    </location>
</feature>
<comment type="caution">
    <text evidence="4">The sequence shown here is derived from an EMBL/GenBank/DDBJ whole genome shotgun (WGS) entry which is preliminary data.</text>
</comment>
<proteinExistence type="predicted"/>
<name>A0ABU1MUT8_9CAUL</name>
<feature type="region of interest" description="Disordered" evidence="1">
    <location>
        <begin position="144"/>
        <end position="164"/>
    </location>
</feature>
<dbReference type="Pfam" id="PF22599">
    <property type="entry name" value="SecDF_P1_head"/>
    <property type="match status" value="1"/>
</dbReference>
<keyword evidence="2" id="KW-0732">Signal</keyword>
<feature type="chain" id="PRO_5047454340" description="SecDF P1 head subdomain domain-containing protein" evidence="2">
    <location>
        <begin position="30"/>
        <end position="164"/>
    </location>
</feature>
<dbReference type="EMBL" id="JAVDRL010000002">
    <property type="protein sequence ID" value="MDR6529962.1"/>
    <property type="molecule type" value="Genomic_DNA"/>
</dbReference>
<evidence type="ECO:0000313" key="4">
    <source>
        <dbReference type="EMBL" id="MDR6529962.1"/>
    </source>
</evidence>
<reference evidence="4 5" key="1">
    <citation type="submission" date="2023-07" db="EMBL/GenBank/DDBJ databases">
        <title>Sorghum-associated microbial communities from plants grown in Nebraska, USA.</title>
        <authorList>
            <person name="Schachtman D."/>
        </authorList>
    </citation>
    <scope>NUCLEOTIDE SEQUENCE [LARGE SCALE GENOMIC DNA]</scope>
    <source>
        <strain evidence="4 5">DS2154</strain>
    </source>
</reference>
<feature type="domain" description="SecDF P1 head subdomain" evidence="3">
    <location>
        <begin position="60"/>
        <end position="142"/>
    </location>
</feature>
<keyword evidence="5" id="KW-1185">Reference proteome</keyword>
<dbReference type="Proteomes" id="UP001262754">
    <property type="component" value="Unassembled WGS sequence"/>
</dbReference>
<gene>
    <name evidence="4" type="ORF">J2800_000686</name>
</gene>